<organism evidence="6 7">
    <name type="scientific">Gryllotalpicola reticulitermitis</name>
    <dbReference type="NCBI Taxonomy" id="1184153"/>
    <lineage>
        <taxon>Bacteria</taxon>
        <taxon>Bacillati</taxon>
        <taxon>Actinomycetota</taxon>
        <taxon>Actinomycetes</taxon>
        <taxon>Micrococcales</taxon>
        <taxon>Microbacteriaceae</taxon>
        <taxon>Gryllotalpicola</taxon>
    </lineage>
</organism>
<name>A0ABV8QB25_9MICO</name>
<dbReference type="InterPro" id="IPR009057">
    <property type="entry name" value="Homeodomain-like_sf"/>
</dbReference>
<dbReference type="InterPro" id="IPR049445">
    <property type="entry name" value="TetR_SbtR-like_C"/>
</dbReference>
<dbReference type="PANTHER" id="PTHR30055:SF234">
    <property type="entry name" value="HTH-TYPE TRANSCRIPTIONAL REGULATOR BETI"/>
    <property type="match status" value="1"/>
</dbReference>
<evidence type="ECO:0000256" key="4">
    <source>
        <dbReference type="PROSITE-ProRule" id="PRU00335"/>
    </source>
</evidence>
<dbReference type="Gene3D" id="1.10.357.10">
    <property type="entry name" value="Tetracycline Repressor, domain 2"/>
    <property type="match status" value="1"/>
</dbReference>
<sequence>MAREALAGDGETSMQAIARAAGVGQGTIYRHYPTREALLIEVYRTDFDALIAGPTELLRQHAPETALRLWLDRLAVFGRKKHALADVLDAATRAELHDEQYDRIIAAIRAMLDAGAERGTLRPDLDAEELLPLVGFLWQLDTRSDTRIPHLLDIVVDGIKTTQSRGIPRP</sequence>
<dbReference type="InterPro" id="IPR050109">
    <property type="entry name" value="HTH-type_TetR-like_transc_reg"/>
</dbReference>
<feature type="DNA-binding region" description="H-T-H motif" evidence="4">
    <location>
        <begin position="13"/>
        <end position="32"/>
    </location>
</feature>
<evidence type="ECO:0000313" key="7">
    <source>
        <dbReference type="Proteomes" id="UP001595900"/>
    </source>
</evidence>
<comment type="caution">
    <text evidence="6">The sequence shown here is derived from an EMBL/GenBank/DDBJ whole genome shotgun (WGS) entry which is preliminary data.</text>
</comment>
<accession>A0ABV8QB25</accession>
<proteinExistence type="predicted"/>
<keyword evidence="3" id="KW-0804">Transcription</keyword>
<evidence type="ECO:0000256" key="1">
    <source>
        <dbReference type="ARBA" id="ARBA00023015"/>
    </source>
</evidence>
<keyword evidence="1" id="KW-0805">Transcription regulation</keyword>
<evidence type="ECO:0000256" key="2">
    <source>
        <dbReference type="ARBA" id="ARBA00023125"/>
    </source>
</evidence>
<dbReference type="RefSeq" id="WP_390230167.1">
    <property type="nucleotide sequence ID" value="NZ_JBHSCN010000006.1"/>
</dbReference>
<evidence type="ECO:0000256" key="3">
    <source>
        <dbReference type="ARBA" id="ARBA00023163"/>
    </source>
</evidence>
<dbReference type="PROSITE" id="PS50977">
    <property type="entry name" value="HTH_TETR_2"/>
    <property type="match status" value="1"/>
</dbReference>
<feature type="domain" description="HTH tetR-type" evidence="5">
    <location>
        <begin position="1"/>
        <end position="50"/>
    </location>
</feature>
<dbReference type="SUPFAM" id="SSF46689">
    <property type="entry name" value="Homeodomain-like"/>
    <property type="match status" value="1"/>
</dbReference>
<dbReference type="PANTHER" id="PTHR30055">
    <property type="entry name" value="HTH-TYPE TRANSCRIPTIONAL REGULATOR RUTR"/>
    <property type="match status" value="1"/>
</dbReference>
<dbReference type="InterPro" id="IPR036271">
    <property type="entry name" value="Tet_transcr_reg_TetR-rel_C_sf"/>
</dbReference>
<dbReference type="Pfam" id="PF00440">
    <property type="entry name" value="TetR_N"/>
    <property type="match status" value="1"/>
</dbReference>
<evidence type="ECO:0000313" key="6">
    <source>
        <dbReference type="EMBL" id="MFC4244514.1"/>
    </source>
</evidence>
<dbReference type="SUPFAM" id="SSF48498">
    <property type="entry name" value="Tetracyclin repressor-like, C-terminal domain"/>
    <property type="match status" value="1"/>
</dbReference>
<dbReference type="EMBL" id="JBHSCN010000006">
    <property type="protein sequence ID" value="MFC4244514.1"/>
    <property type="molecule type" value="Genomic_DNA"/>
</dbReference>
<keyword evidence="7" id="KW-1185">Reference proteome</keyword>
<reference evidence="7" key="1">
    <citation type="journal article" date="2019" name="Int. J. Syst. Evol. Microbiol.">
        <title>The Global Catalogue of Microorganisms (GCM) 10K type strain sequencing project: providing services to taxonomists for standard genome sequencing and annotation.</title>
        <authorList>
            <consortium name="The Broad Institute Genomics Platform"/>
            <consortium name="The Broad Institute Genome Sequencing Center for Infectious Disease"/>
            <person name="Wu L."/>
            <person name="Ma J."/>
        </authorList>
    </citation>
    <scope>NUCLEOTIDE SEQUENCE [LARGE SCALE GENOMIC DNA]</scope>
    <source>
        <strain evidence="7">CGMCC 1.10363</strain>
    </source>
</reference>
<evidence type="ECO:0000259" key="5">
    <source>
        <dbReference type="PROSITE" id="PS50977"/>
    </source>
</evidence>
<dbReference type="Proteomes" id="UP001595900">
    <property type="component" value="Unassembled WGS sequence"/>
</dbReference>
<keyword evidence="2 4" id="KW-0238">DNA-binding</keyword>
<dbReference type="Pfam" id="PF21597">
    <property type="entry name" value="TetR_C_43"/>
    <property type="match status" value="1"/>
</dbReference>
<protein>
    <submittedName>
        <fullName evidence="6">TetR/AcrR family transcriptional regulator</fullName>
    </submittedName>
</protein>
<dbReference type="InterPro" id="IPR001647">
    <property type="entry name" value="HTH_TetR"/>
</dbReference>
<gene>
    <name evidence="6" type="ORF">ACFOYW_14145</name>
</gene>